<dbReference type="PANTHER" id="PTHR21398">
    <property type="entry name" value="AGAP007094-PA"/>
    <property type="match status" value="1"/>
</dbReference>
<dbReference type="InterPro" id="IPR006631">
    <property type="entry name" value="DM4_12"/>
</dbReference>
<name>A0A4S2KZ57_9HYME</name>
<feature type="signal peptide" evidence="1">
    <location>
        <begin position="1"/>
        <end position="17"/>
    </location>
</feature>
<comment type="caution">
    <text evidence="2">The sequence shown here is derived from an EMBL/GenBank/DDBJ whole genome shotgun (WGS) entry which is preliminary data.</text>
</comment>
<protein>
    <submittedName>
        <fullName evidence="2">Uncharacterized protein</fullName>
    </submittedName>
</protein>
<organism evidence="2 3">
    <name type="scientific">Temnothorax longispinosus</name>
    <dbReference type="NCBI Taxonomy" id="300112"/>
    <lineage>
        <taxon>Eukaryota</taxon>
        <taxon>Metazoa</taxon>
        <taxon>Ecdysozoa</taxon>
        <taxon>Arthropoda</taxon>
        <taxon>Hexapoda</taxon>
        <taxon>Insecta</taxon>
        <taxon>Pterygota</taxon>
        <taxon>Neoptera</taxon>
        <taxon>Endopterygota</taxon>
        <taxon>Hymenoptera</taxon>
        <taxon>Apocrita</taxon>
        <taxon>Aculeata</taxon>
        <taxon>Formicoidea</taxon>
        <taxon>Formicidae</taxon>
        <taxon>Myrmicinae</taxon>
        <taxon>Temnothorax</taxon>
    </lineage>
</organism>
<evidence type="ECO:0000256" key="1">
    <source>
        <dbReference type="SAM" id="SignalP"/>
    </source>
</evidence>
<evidence type="ECO:0000313" key="2">
    <source>
        <dbReference type="EMBL" id="TGZ53387.1"/>
    </source>
</evidence>
<evidence type="ECO:0000313" key="3">
    <source>
        <dbReference type="Proteomes" id="UP000310200"/>
    </source>
</evidence>
<proteinExistence type="predicted"/>
<accession>A0A4S2KZ57</accession>
<gene>
    <name evidence="2" type="ORF">DBV15_01459</name>
</gene>
<dbReference type="Pfam" id="PF07841">
    <property type="entry name" value="DM4_12"/>
    <property type="match status" value="1"/>
</dbReference>
<dbReference type="EMBL" id="QBLH01001040">
    <property type="protein sequence ID" value="TGZ53387.1"/>
    <property type="molecule type" value="Genomic_DNA"/>
</dbReference>
<dbReference type="Proteomes" id="UP000310200">
    <property type="component" value="Unassembled WGS sequence"/>
</dbReference>
<feature type="chain" id="PRO_5020263132" evidence="1">
    <location>
        <begin position="18"/>
        <end position="183"/>
    </location>
</feature>
<dbReference type="STRING" id="300112.A0A4S2KZ57"/>
<dbReference type="AlphaFoldDB" id="A0A4S2KZ57"/>
<dbReference type="PANTHER" id="PTHR21398:SF22">
    <property type="entry name" value="IP12060P-RELATED"/>
    <property type="match status" value="1"/>
</dbReference>
<keyword evidence="1" id="KW-0732">Signal</keyword>
<sequence>MLALLMWYFMKSTHVSGVKNITHGVSRHIRSIGFPEGSASGIFFALGIPIDIPDKSIAVSFYFEANYGLPYKWNSSYFYEGSYYAKRSLSRQLVYKVFTSKMDSLGYPGLDCLLRTICEAERYSLNENGVLGDILQIIFTPSMSMSEDLPDEIVEAEREQHCDQRYKKCPVNLLDLISHYIDK</sequence>
<dbReference type="SMART" id="SM00718">
    <property type="entry name" value="DM4_12"/>
    <property type="match status" value="1"/>
</dbReference>
<keyword evidence="3" id="KW-1185">Reference proteome</keyword>
<reference evidence="2 3" key="1">
    <citation type="journal article" date="2019" name="Philos. Trans. R. Soc. Lond., B, Biol. Sci.">
        <title>Ant behaviour and brain gene expression of defending hosts depend on the ecological success of the intruding social parasite.</title>
        <authorList>
            <person name="Kaur R."/>
            <person name="Stoldt M."/>
            <person name="Jongepier E."/>
            <person name="Feldmeyer B."/>
            <person name="Menzel F."/>
            <person name="Bornberg-Bauer E."/>
            <person name="Foitzik S."/>
        </authorList>
    </citation>
    <scope>NUCLEOTIDE SEQUENCE [LARGE SCALE GENOMIC DNA]</scope>
    <source>
        <tissue evidence="2">Whole body</tissue>
    </source>
</reference>